<organism evidence="2 3">
    <name type="scientific">Streblomastix strix</name>
    <dbReference type="NCBI Taxonomy" id="222440"/>
    <lineage>
        <taxon>Eukaryota</taxon>
        <taxon>Metamonada</taxon>
        <taxon>Preaxostyla</taxon>
        <taxon>Oxymonadida</taxon>
        <taxon>Streblomastigidae</taxon>
        <taxon>Streblomastix</taxon>
    </lineage>
</organism>
<feature type="compositionally biased region" description="Acidic residues" evidence="1">
    <location>
        <begin position="267"/>
        <end position="279"/>
    </location>
</feature>
<evidence type="ECO:0000256" key="1">
    <source>
        <dbReference type="SAM" id="MobiDB-lite"/>
    </source>
</evidence>
<comment type="caution">
    <text evidence="2">The sequence shown here is derived from an EMBL/GenBank/DDBJ whole genome shotgun (WGS) entry which is preliminary data.</text>
</comment>
<feature type="compositionally biased region" description="Acidic residues" evidence="1">
    <location>
        <begin position="220"/>
        <end position="254"/>
    </location>
</feature>
<reference evidence="2 3" key="1">
    <citation type="submission" date="2019-03" db="EMBL/GenBank/DDBJ databases">
        <title>Single cell metagenomics reveals metabolic interactions within the superorganism composed of flagellate Streblomastix strix and complex community of Bacteroidetes bacteria on its surface.</title>
        <authorList>
            <person name="Treitli S.C."/>
            <person name="Kolisko M."/>
            <person name="Husnik F."/>
            <person name="Keeling P."/>
            <person name="Hampl V."/>
        </authorList>
    </citation>
    <scope>NUCLEOTIDE SEQUENCE [LARGE SCALE GENOMIC DNA]</scope>
    <source>
        <strain evidence="2">ST1C</strain>
    </source>
</reference>
<evidence type="ECO:0000313" key="2">
    <source>
        <dbReference type="EMBL" id="KAA6385427.1"/>
    </source>
</evidence>
<dbReference type="AlphaFoldDB" id="A0A5J4VS70"/>
<dbReference type="Proteomes" id="UP000324800">
    <property type="component" value="Unassembled WGS sequence"/>
</dbReference>
<dbReference type="EMBL" id="SNRW01005272">
    <property type="protein sequence ID" value="KAA6385427.1"/>
    <property type="molecule type" value="Genomic_DNA"/>
</dbReference>
<sequence>MQESQDKDVREYAIEIINHIIQNGAIELKEGQQHPYHNQLSSDGTITKLIQQFKDKNKDIIHFYIAQTFAYLFKALPLPPDIKKDIIEKFKPDEIEELAFIAECPDNHDAILDGNYENNLFQKENKSFYYLLLTHNLLQFGSNANKKRVALAVKDKVEIFIIDEFLDEFIQEYSWIQRDQIKSKAKEALSLIKTVEELIEQEGEFEEINAQKIWNRQKDDEEEDDENDNEIDYDDEEDEEEQDNDNREEYDEEIEKEKDNQMKDKKEEEEEDDDDDINQ</sequence>
<feature type="region of interest" description="Disordered" evidence="1">
    <location>
        <begin position="213"/>
        <end position="279"/>
    </location>
</feature>
<accession>A0A5J4VS70</accession>
<evidence type="ECO:0000313" key="3">
    <source>
        <dbReference type="Proteomes" id="UP000324800"/>
    </source>
</evidence>
<feature type="compositionally biased region" description="Basic and acidic residues" evidence="1">
    <location>
        <begin position="255"/>
        <end position="266"/>
    </location>
</feature>
<proteinExistence type="predicted"/>
<gene>
    <name evidence="2" type="ORF">EZS28_019044</name>
</gene>
<name>A0A5J4VS70_9EUKA</name>
<protein>
    <submittedName>
        <fullName evidence="2">Uncharacterized protein</fullName>
    </submittedName>
</protein>